<dbReference type="InterPro" id="IPR005225">
    <property type="entry name" value="Small_GTP-bd"/>
</dbReference>
<dbReference type="InterPro" id="IPR027417">
    <property type="entry name" value="P-loop_NTPase"/>
</dbReference>
<evidence type="ECO:0000259" key="8">
    <source>
        <dbReference type="PROSITE" id="PS51709"/>
    </source>
</evidence>
<dbReference type="EMBL" id="JBEPLY010000001">
    <property type="protein sequence ID" value="MET3598130.1"/>
    <property type="molecule type" value="Genomic_DNA"/>
</dbReference>
<keyword evidence="6" id="KW-0479">Metal-binding</keyword>
<dbReference type="InterPro" id="IPR006073">
    <property type="entry name" value="GTP-bd"/>
</dbReference>
<feature type="binding site" evidence="6">
    <location>
        <position position="248"/>
    </location>
    <ligand>
        <name>K(+)</name>
        <dbReference type="ChEBI" id="CHEBI:29103"/>
    </ligand>
</feature>
<feature type="binding site" evidence="6">
    <location>
        <begin position="271"/>
        <end position="274"/>
    </location>
    <ligand>
        <name>GTP</name>
        <dbReference type="ChEBI" id="CHEBI:37565"/>
    </ligand>
</feature>
<gene>
    <name evidence="6" type="primary">mnmE</name>
    <name evidence="6" type="synonym">trmE</name>
    <name evidence="9" type="ORF">ABID12_000051</name>
</gene>
<comment type="subunit">
    <text evidence="6">Homodimer. Heterotetramer of two MnmE and two MnmG subunits.</text>
</comment>
<dbReference type="CDD" id="cd14858">
    <property type="entry name" value="TrmE_N"/>
    <property type="match status" value="1"/>
</dbReference>
<dbReference type="CDD" id="cd04164">
    <property type="entry name" value="trmE"/>
    <property type="match status" value="1"/>
</dbReference>
<dbReference type="PANTHER" id="PTHR42714:SF2">
    <property type="entry name" value="TRNA MODIFICATION GTPASE GTPBP3, MITOCHONDRIAL"/>
    <property type="match status" value="1"/>
</dbReference>
<dbReference type="Pfam" id="PF10396">
    <property type="entry name" value="TrmE_N"/>
    <property type="match status" value="1"/>
</dbReference>
<evidence type="ECO:0000256" key="3">
    <source>
        <dbReference type="ARBA" id="ARBA00022741"/>
    </source>
</evidence>
<dbReference type="HAMAP" id="MF_00379">
    <property type="entry name" value="GTPase_MnmE"/>
    <property type="match status" value="1"/>
</dbReference>
<feature type="binding site" evidence="6">
    <location>
        <begin position="227"/>
        <end position="232"/>
    </location>
    <ligand>
        <name>GTP</name>
        <dbReference type="ChEBI" id="CHEBI:37565"/>
    </ligand>
</feature>
<dbReference type="GO" id="GO:0016787">
    <property type="term" value="F:hydrolase activity"/>
    <property type="evidence" value="ECO:0007669"/>
    <property type="project" value="UniProtKB-KW"/>
</dbReference>
<dbReference type="EC" id="3.6.-.-" evidence="6"/>
<comment type="cofactor">
    <cofactor evidence="6">
        <name>K(+)</name>
        <dbReference type="ChEBI" id="CHEBI:29103"/>
    </cofactor>
    <text evidence="6">Binds 1 potassium ion per subunit.</text>
</comment>
<accession>A0ABV2I5J9</accession>
<feature type="domain" description="TrmE-type G" evidence="8">
    <location>
        <begin position="217"/>
        <end position="363"/>
    </location>
</feature>
<evidence type="ECO:0000256" key="2">
    <source>
        <dbReference type="ARBA" id="ARBA00022694"/>
    </source>
</evidence>
<evidence type="ECO:0000256" key="7">
    <source>
        <dbReference type="RuleBase" id="RU003313"/>
    </source>
</evidence>
<dbReference type="NCBIfam" id="TIGR00231">
    <property type="entry name" value="small_GTP"/>
    <property type="match status" value="1"/>
</dbReference>
<evidence type="ECO:0000256" key="1">
    <source>
        <dbReference type="ARBA" id="ARBA00011043"/>
    </source>
</evidence>
<sequence>MRASDTIFALSSGALPSGVAVIRISGPGAFDICASVAGHVPEPRRAQLLTLRGRDNTAIDQALVLTFRGPASFTGEDCVEFHLHGGRAVIRAMLDLLSSFADTRHAEAGEFTRRAFENGKLDLVEAEGLSDVIVAETEMQRRLAMEQASGHLSKLYEGWAKALTHARAMIEAELDFSDEEDIPGSVSETIWQSVEEITESIRRHLAGSRTGEIIRDGYQVVIAGPPNAGKSSLLNALAKRDIAIVTDVAGTTRDVLEVHLDIGGYAVRLYDTAGLRETDDTVELEGVRRARALLETADLVLSLADMSGEEDAEIFPDRDCLKIGTKADLFSGQQKADAFDLVLSSQSGEGMDRLIAAISDRLAERVAGASLSLPVRQRQTDYLRQALGALEEASSARALSPELPSESLRRAAESLGRITGRVDVEDLLDVIFSSFCVGK</sequence>
<dbReference type="NCBIfam" id="NF003661">
    <property type="entry name" value="PRK05291.1-3"/>
    <property type="match status" value="1"/>
</dbReference>
<dbReference type="RefSeq" id="WP_354432626.1">
    <property type="nucleotide sequence ID" value="NZ_JBEPLY010000001.1"/>
</dbReference>
<dbReference type="InterPro" id="IPR004520">
    <property type="entry name" value="GTPase_MnmE"/>
</dbReference>
<dbReference type="Gene3D" id="1.20.120.430">
    <property type="entry name" value="tRNA modification GTPase MnmE domain 2"/>
    <property type="match status" value="1"/>
</dbReference>
<feature type="binding site" evidence="6">
    <location>
        <position position="251"/>
    </location>
    <ligand>
        <name>K(+)</name>
        <dbReference type="ChEBI" id="CHEBI:29103"/>
    </ligand>
</feature>
<keyword evidence="10" id="KW-1185">Reference proteome</keyword>
<dbReference type="Gene3D" id="3.40.50.300">
    <property type="entry name" value="P-loop containing nucleotide triphosphate hydrolases"/>
    <property type="match status" value="1"/>
</dbReference>
<keyword evidence="5 6" id="KW-0342">GTP-binding</keyword>
<comment type="subcellular location">
    <subcellularLocation>
        <location evidence="6">Cytoplasm</location>
    </subcellularLocation>
</comment>
<evidence type="ECO:0000313" key="9">
    <source>
        <dbReference type="EMBL" id="MET3598130.1"/>
    </source>
</evidence>
<feature type="binding site" evidence="6">
    <location>
        <begin position="246"/>
        <end position="252"/>
    </location>
    <ligand>
        <name>GTP</name>
        <dbReference type="ChEBI" id="CHEBI:37565"/>
    </ligand>
</feature>
<name>A0ABV2I5J9_9HYPH</name>
<dbReference type="Proteomes" id="UP001549164">
    <property type="component" value="Unassembled WGS sequence"/>
</dbReference>
<dbReference type="NCBIfam" id="TIGR00450">
    <property type="entry name" value="mnmE_trmE_thdF"/>
    <property type="match status" value="1"/>
</dbReference>
<comment type="similarity">
    <text evidence="1 6 7">Belongs to the TRAFAC class TrmE-Era-EngA-EngB-Septin-like GTPase superfamily. TrmE GTPase family.</text>
</comment>
<dbReference type="Pfam" id="PF12631">
    <property type="entry name" value="MnmE_helical"/>
    <property type="match status" value="1"/>
</dbReference>
<evidence type="ECO:0000256" key="6">
    <source>
        <dbReference type="HAMAP-Rule" id="MF_00379"/>
    </source>
</evidence>
<dbReference type="InterPro" id="IPR018948">
    <property type="entry name" value="GTP-bd_TrmE_N"/>
</dbReference>
<comment type="caution">
    <text evidence="9">The sequence shown here is derived from an EMBL/GenBank/DDBJ whole genome shotgun (WGS) entry which is preliminary data.</text>
</comment>
<dbReference type="SUPFAM" id="SSF52540">
    <property type="entry name" value="P-loop containing nucleoside triphosphate hydrolases"/>
    <property type="match status" value="1"/>
</dbReference>
<comment type="caution">
    <text evidence="6">Lacks conserved residue(s) required for the propagation of feature annotation.</text>
</comment>
<keyword evidence="2 6" id="KW-0819">tRNA processing</keyword>
<protein>
    <recommendedName>
        <fullName evidence="6">tRNA modification GTPase MnmE</fullName>
        <ecNumber evidence="6">3.6.-.-</ecNumber>
    </recommendedName>
</protein>
<feature type="binding site" evidence="6">
    <location>
        <position position="439"/>
    </location>
    <ligand>
        <name>(6S)-5-formyl-5,6,7,8-tetrahydrofolate</name>
        <dbReference type="ChEBI" id="CHEBI:57457"/>
    </ligand>
</feature>
<proteinExistence type="inferred from homology"/>
<feature type="binding site" evidence="6">
    <location>
        <position position="231"/>
    </location>
    <ligand>
        <name>Mg(2+)</name>
        <dbReference type="ChEBI" id="CHEBI:18420"/>
    </ligand>
</feature>
<feature type="binding site" evidence="6">
    <location>
        <position position="120"/>
    </location>
    <ligand>
        <name>(6S)-5-formyl-5,6,7,8-tetrahydrofolate</name>
        <dbReference type="ChEBI" id="CHEBI:57457"/>
    </ligand>
</feature>
<keyword evidence="6" id="KW-0460">Magnesium</keyword>
<dbReference type="PROSITE" id="PS51709">
    <property type="entry name" value="G_TRME"/>
    <property type="match status" value="1"/>
</dbReference>
<dbReference type="SUPFAM" id="SSF116878">
    <property type="entry name" value="TrmE connector domain"/>
    <property type="match status" value="1"/>
</dbReference>
<dbReference type="InterPro" id="IPR031168">
    <property type="entry name" value="G_TrmE"/>
</dbReference>
<dbReference type="InterPro" id="IPR027266">
    <property type="entry name" value="TrmE/GcvT-like"/>
</dbReference>
<dbReference type="Pfam" id="PF01926">
    <property type="entry name" value="MMR_HSR1"/>
    <property type="match status" value="1"/>
</dbReference>
<keyword evidence="6" id="KW-0963">Cytoplasm</keyword>
<dbReference type="InterPro" id="IPR027368">
    <property type="entry name" value="MnmE_dom2"/>
</dbReference>
<keyword evidence="6 9" id="KW-0378">Hydrolase</keyword>
<feature type="binding site" evidence="6">
    <location>
        <position position="80"/>
    </location>
    <ligand>
        <name>(6S)-5-formyl-5,6,7,8-tetrahydrofolate</name>
        <dbReference type="ChEBI" id="CHEBI:57457"/>
    </ligand>
</feature>
<feature type="binding site" evidence="6">
    <location>
        <position position="227"/>
    </location>
    <ligand>
        <name>K(+)</name>
        <dbReference type="ChEBI" id="CHEBI:29103"/>
    </ligand>
</feature>
<dbReference type="InterPro" id="IPR025867">
    <property type="entry name" value="MnmE_helical"/>
</dbReference>
<keyword evidence="3 6" id="KW-0547">Nucleotide-binding</keyword>
<dbReference type="Gene3D" id="3.30.1360.120">
    <property type="entry name" value="Probable tRNA modification gtpase trme, domain 1"/>
    <property type="match status" value="1"/>
</dbReference>
<feature type="binding site" evidence="6">
    <location>
        <position position="23"/>
    </location>
    <ligand>
        <name>(6S)-5-formyl-5,6,7,8-tetrahydrofolate</name>
        <dbReference type="ChEBI" id="CHEBI:57457"/>
    </ligand>
</feature>
<evidence type="ECO:0000256" key="5">
    <source>
        <dbReference type="ARBA" id="ARBA00023134"/>
    </source>
</evidence>
<dbReference type="PANTHER" id="PTHR42714">
    <property type="entry name" value="TRNA MODIFICATION GTPASE GTPBP3"/>
    <property type="match status" value="1"/>
</dbReference>
<comment type="function">
    <text evidence="6">Exhibits a very high intrinsic GTPase hydrolysis rate. Involved in the addition of a carboxymethylaminomethyl (cmnm) group at the wobble position (U34) of certain tRNAs, forming tRNA-cmnm(5)s(2)U34.</text>
</comment>
<reference evidence="9 10" key="1">
    <citation type="submission" date="2024-06" db="EMBL/GenBank/DDBJ databases">
        <title>Genomic Encyclopedia of Type Strains, Phase IV (KMG-IV): sequencing the most valuable type-strain genomes for metagenomic binning, comparative biology and taxonomic classification.</title>
        <authorList>
            <person name="Goeker M."/>
        </authorList>
    </citation>
    <scope>NUCLEOTIDE SEQUENCE [LARGE SCALE GENOMIC DNA]</scope>
    <source>
        <strain evidence="9 10">DSM 28102</strain>
    </source>
</reference>
<evidence type="ECO:0000256" key="4">
    <source>
        <dbReference type="ARBA" id="ARBA00022958"/>
    </source>
</evidence>
<feature type="binding site" evidence="6">
    <location>
        <position position="252"/>
    </location>
    <ligand>
        <name>Mg(2+)</name>
        <dbReference type="ChEBI" id="CHEBI:18420"/>
    </ligand>
</feature>
<feature type="binding site" evidence="6">
    <location>
        <position position="246"/>
    </location>
    <ligand>
        <name>K(+)</name>
        <dbReference type="ChEBI" id="CHEBI:29103"/>
    </ligand>
</feature>
<organism evidence="9 10">
    <name type="scientific">Martelella mangrovi</name>
    <dbReference type="NCBI Taxonomy" id="1397477"/>
    <lineage>
        <taxon>Bacteria</taxon>
        <taxon>Pseudomonadati</taxon>
        <taxon>Pseudomonadota</taxon>
        <taxon>Alphaproteobacteria</taxon>
        <taxon>Hyphomicrobiales</taxon>
        <taxon>Aurantimonadaceae</taxon>
        <taxon>Martelella</taxon>
    </lineage>
</organism>
<dbReference type="PRINTS" id="PR00449">
    <property type="entry name" value="RASTRNSFRMNG"/>
</dbReference>
<evidence type="ECO:0000313" key="10">
    <source>
        <dbReference type="Proteomes" id="UP001549164"/>
    </source>
</evidence>
<keyword evidence="4 6" id="KW-0630">Potassium</keyword>